<evidence type="ECO:0000313" key="1">
    <source>
        <dbReference type="EMBL" id="MFC7330530.1"/>
    </source>
</evidence>
<sequence length="102" mass="10806">MWRGQPLALPTWLERAATAPVDWRAGAFGDSDAALAAAIAPVDLAATEPRSGVLSPAAKSWLGDREVADRLALLLITTWLAEAAARARPQDEERTENTAGTV</sequence>
<accession>A0ABW2KME3</accession>
<reference evidence="2" key="1">
    <citation type="journal article" date="2019" name="Int. J. Syst. Evol. Microbiol.">
        <title>The Global Catalogue of Microorganisms (GCM) 10K type strain sequencing project: providing services to taxonomists for standard genome sequencing and annotation.</title>
        <authorList>
            <consortium name="The Broad Institute Genomics Platform"/>
            <consortium name="The Broad Institute Genome Sequencing Center for Infectious Disease"/>
            <person name="Wu L."/>
            <person name="Ma J."/>
        </authorList>
    </citation>
    <scope>NUCLEOTIDE SEQUENCE [LARGE SCALE GENOMIC DNA]</scope>
    <source>
        <strain evidence="2">CGMCC 4.7382</strain>
    </source>
</reference>
<name>A0ABW2KME3_9ACTN</name>
<organism evidence="1 2">
    <name type="scientific">Marinactinospora rubrisoli</name>
    <dbReference type="NCBI Taxonomy" id="2715399"/>
    <lineage>
        <taxon>Bacteria</taxon>
        <taxon>Bacillati</taxon>
        <taxon>Actinomycetota</taxon>
        <taxon>Actinomycetes</taxon>
        <taxon>Streptosporangiales</taxon>
        <taxon>Nocardiopsidaceae</taxon>
        <taxon>Marinactinospora</taxon>
    </lineage>
</organism>
<dbReference type="EMBL" id="JBHTBH010000012">
    <property type="protein sequence ID" value="MFC7330530.1"/>
    <property type="molecule type" value="Genomic_DNA"/>
</dbReference>
<dbReference type="Proteomes" id="UP001596540">
    <property type="component" value="Unassembled WGS sequence"/>
</dbReference>
<proteinExistence type="predicted"/>
<protein>
    <submittedName>
        <fullName evidence="1">Uncharacterized protein</fullName>
    </submittedName>
</protein>
<keyword evidence="2" id="KW-1185">Reference proteome</keyword>
<comment type="caution">
    <text evidence="1">The sequence shown here is derived from an EMBL/GenBank/DDBJ whole genome shotgun (WGS) entry which is preliminary data.</text>
</comment>
<dbReference type="RefSeq" id="WP_379873170.1">
    <property type="nucleotide sequence ID" value="NZ_JBHTBH010000012.1"/>
</dbReference>
<evidence type="ECO:0000313" key="2">
    <source>
        <dbReference type="Proteomes" id="UP001596540"/>
    </source>
</evidence>
<gene>
    <name evidence="1" type="ORF">ACFQRF_22635</name>
</gene>